<dbReference type="PANTHER" id="PTHR45990:SF1">
    <property type="entry name" value="DNA REPAIR PROTEIN REV1"/>
    <property type="match status" value="1"/>
</dbReference>
<keyword evidence="3" id="KW-1185">Reference proteome</keyword>
<dbReference type="InterPro" id="IPR043502">
    <property type="entry name" value="DNA/RNA_pol_sf"/>
</dbReference>
<dbReference type="Gene3D" id="3.40.1170.60">
    <property type="match status" value="1"/>
</dbReference>
<dbReference type="InterPro" id="IPR001126">
    <property type="entry name" value="UmuC"/>
</dbReference>
<keyword evidence="1" id="KW-0237">DNA synthesis</keyword>
<dbReference type="InterPro" id="IPR043128">
    <property type="entry name" value="Rev_trsase/Diguanyl_cyclase"/>
</dbReference>
<evidence type="ECO:0000259" key="2">
    <source>
        <dbReference type="PROSITE" id="PS50173"/>
    </source>
</evidence>
<dbReference type="Pfam" id="PF00817">
    <property type="entry name" value="IMS"/>
    <property type="match status" value="1"/>
</dbReference>
<organism evidence="3 4">
    <name type="scientific">Ditylenchus dipsaci</name>
    <dbReference type="NCBI Taxonomy" id="166011"/>
    <lineage>
        <taxon>Eukaryota</taxon>
        <taxon>Metazoa</taxon>
        <taxon>Ecdysozoa</taxon>
        <taxon>Nematoda</taxon>
        <taxon>Chromadorea</taxon>
        <taxon>Rhabditida</taxon>
        <taxon>Tylenchina</taxon>
        <taxon>Tylenchomorpha</taxon>
        <taxon>Sphaerularioidea</taxon>
        <taxon>Anguinidae</taxon>
        <taxon>Anguininae</taxon>
        <taxon>Ditylenchus</taxon>
    </lineage>
</organism>
<dbReference type="AlphaFoldDB" id="A0A915EA50"/>
<reference evidence="4" key="1">
    <citation type="submission" date="2022-11" db="UniProtKB">
        <authorList>
            <consortium name="WormBaseParasite"/>
        </authorList>
    </citation>
    <scope>IDENTIFICATION</scope>
</reference>
<dbReference type="InterPro" id="IPR053848">
    <property type="entry name" value="IMS_HHH_1"/>
</dbReference>
<dbReference type="Pfam" id="PF21999">
    <property type="entry name" value="IMS_HHH_1"/>
    <property type="match status" value="1"/>
</dbReference>
<name>A0A915EA50_9BILA</name>
<dbReference type="SUPFAM" id="SSF56672">
    <property type="entry name" value="DNA/RNA polymerases"/>
    <property type="match status" value="1"/>
</dbReference>
<dbReference type="PANTHER" id="PTHR45990">
    <property type="entry name" value="DNA REPAIR PROTEIN REV1"/>
    <property type="match status" value="1"/>
</dbReference>
<dbReference type="GO" id="GO:0005634">
    <property type="term" value="C:nucleus"/>
    <property type="evidence" value="ECO:0007669"/>
    <property type="project" value="TreeGrafter"/>
</dbReference>
<dbReference type="WBParaSite" id="jg3688">
    <property type="protein sequence ID" value="jg3688"/>
    <property type="gene ID" value="jg3688"/>
</dbReference>
<dbReference type="GO" id="GO:0006281">
    <property type="term" value="P:DNA repair"/>
    <property type="evidence" value="ECO:0007669"/>
    <property type="project" value="InterPro"/>
</dbReference>
<dbReference type="Gene3D" id="1.10.150.20">
    <property type="entry name" value="5' to 3' exonuclease, C-terminal subdomain"/>
    <property type="match status" value="1"/>
</dbReference>
<dbReference type="Gene3D" id="3.30.70.270">
    <property type="match status" value="1"/>
</dbReference>
<sequence length="273" mass="30198">MDCFFVAVALKSRPDLIGKPVAVTHAKSAHGKGFSEISSCSYEARAFNVASGMLVNRAVQLCPQLICLPYAPFDEYRQTSKLFYSTVAKYTLNIKAVSCDEMYVDLSDLCSGVAADPVKVVAEIRRDIHEQLGCHASCGIGSNILLARLATKKAKPNGQCWVRDEDVKVFMKVVKIRELPGVGSATIAKLRELTGVSEFDCERLQSLSQPKLQSMLGQKLGARMFYSCRGVCLEDFEASEYDVRKSVSCDVNFGVRMSTKQELSNFLEIYRNS</sequence>
<proteinExistence type="predicted"/>
<evidence type="ECO:0000313" key="3">
    <source>
        <dbReference type="Proteomes" id="UP000887574"/>
    </source>
</evidence>
<dbReference type="GO" id="GO:0042276">
    <property type="term" value="P:error-prone translesion synthesis"/>
    <property type="evidence" value="ECO:0007669"/>
    <property type="project" value="TreeGrafter"/>
</dbReference>
<dbReference type="PROSITE" id="PS50173">
    <property type="entry name" value="UMUC"/>
    <property type="match status" value="1"/>
</dbReference>
<dbReference type="GO" id="GO:0070987">
    <property type="term" value="P:error-free translesion synthesis"/>
    <property type="evidence" value="ECO:0007669"/>
    <property type="project" value="TreeGrafter"/>
</dbReference>
<feature type="domain" description="UmuC" evidence="2">
    <location>
        <begin position="1"/>
        <end position="183"/>
    </location>
</feature>
<accession>A0A915EA50</accession>
<dbReference type="GO" id="GO:0017125">
    <property type="term" value="F:deoxycytidyl transferase activity"/>
    <property type="evidence" value="ECO:0007669"/>
    <property type="project" value="TreeGrafter"/>
</dbReference>
<protein>
    <submittedName>
        <fullName evidence="4">UmuC domain-containing protein</fullName>
    </submittedName>
</protein>
<evidence type="ECO:0000313" key="4">
    <source>
        <dbReference type="WBParaSite" id="jg3688"/>
    </source>
</evidence>
<evidence type="ECO:0000256" key="1">
    <source>
        <dbReference type="ARBA" id="ARBA00022634"/>
    </source>
</evidence>
<dbReference type="Proteomes" id="UP000887574">
    <property type="component" value="Unplaced"/>
</dbReference>
<dbReference type="GO" id="GO:0003887">
    <property type="term" value="F:DNA-directed DNA polymerase activity"/>
    <property type="evidence" value="ECO:0007669"/>
    <property type="project" value="InterPro"/>
</dbReference>